<reference evidence="3 4" key="1">
    <citation type="submission" date="2022-12" db="EMBL/GenBank/DDBJ databases">
        <title>Dasania phycosphaerae sp. nov., isolated from particulate material of the south coast of Korea.</title>
        <authorList>
            <person name="Jiang Y."/>
        </authorList>
    </citation>
    <scope>NUCLEOTIDE SEQUENCE [LARGE SCALE GENOMIC DNA]</scope>
    <source>
        <strain evidence="3 4">GY-19</strain>
    </source>
</reference>
<protein>
    <submittedName>
        <fullName evidence="3">Class I SAM-dependent methyltransferase</fullName>
    </submittedName>
</protein>
<dbReference type="Gene3D" id="3.40.50.150">
    <property type="entry name" value="Vaccinia Virus protein VP39"/>
    <property type="match status" value="1"/>
</dbReference>
<dbReference type="GO" id="GO:0008168">
    <property type="term" value="F:methyltransferase activity"/>
    <property type="evidence" value="ECO:0007669"/>
    <property type="project" value="UniProtKB-KW"/>
</dbReference>
<evidence type="ECO:0000313" key="3">
    <source>
        <dbReference type="EMBL" id="MCZ0863800.1"/>
    </source>
</evidence>
<dbReference type="AlphaFoldDB" id="A0A9J6RHQ6"/>
<feature type="domain" description="Methyltransferase putative zinc binding" evidence="1">
    <location>
        <begin position="9"/>
        <end position="70"/>
    </location>
</feature>
<dbReference type="RefSeq" id="WP_258329942.1">
    <property type="nucleotide sequence ID" value="NZ_JAPTGG010000001.1"/>
</dbReference>
<evidence type="ECO:0000259" key="2">
    <source>
        <dbReference type="Pfam" id="PF08484"/>
    </source>
</evidence>
<comment type="caution">
    <text evidence="3">The sequence shown here is derived from an EMBL/GenBank/DDBJ whole genome shotgun (WGS) entry which is preliminary data.</text>
</comment>
<dbReference type="Pfam" id="PF08421">
    <property type="entry name" value="Methyltransf_13"/>
    <property type="match status" value="1"/>
</dbReference>
<evidence type="ECO:0000259" key="1">
    <source>
        <dbReference type="Pfam" id="PF08421"/>
    </source>
</evidence>
<dbReference type="Gene3D" id="6.20.50.110">
    <property type="entry name" value="Methyltransferase, zinc-binding domain"/>
    <property type="match status" value="1"/>
</dbReference>
<feature type="domain" description="C-methyltransferase" evidence="2">
    <location>
        <begin position="249"/>
        <end position="404"/>
    </location>
</feature>
<keyword evidence="4" id="KW-1185">Reference proteome</keyword>
<dbReference type="Pfam" id="PF13489">
    <property type="entry name" value="Methyltransf_23"/>
    <property type="match status" value="1"/>
</dbReference>
<dbReference type="InterPro" id="IPR013630">
    <property type="entry name" value="Methyltransf_Zn-bd_dom_put"/>
</dbReference>
<dbReference type="Gene3D" id="3.40.50.720">
    <property type="entry name" value="NAD(P)-binding Rossmann-like Domain"/>
    <property type="match status" value="1"/>
</dbReference>
<dbReference type="InterPro" id="IPR013691">
    <property type="entry name" value="MeTrfase_14"/>
</dbReference>
<name>A0A9J6RHQ6_9GAMM</name>
<evidence type="ECO:0000313" key="4">
    <source>
        <dbReference type="Proteomes" id="UP001069090"/>
    </source>
</evidence>
<dbReference type="GO" id="GO:0032259">
    <property type="term" value="P:methylation"/>
    <property type="evidence" value="ECO:0007669"/>
    <property type="project" value="UniProtKB-KW"/>
</dbReference>
<keyword evidence="3" id="KW-0489">Methyltransferase</keyword>
<sequence length="411" mass="45639">MTYTIIDGCRVCGTKDLEEILVLPDQMLTGVFPSEKNSAISSGPMTLVKCTNSACSLLQLKESYSLDEMYGDNYGYRSGLNASMVGHLKNKITTLSSLVELRDGDLVIDIGSNDGTSLGFYPSNLRRVGVDPCAEKFREYYGEGIEIVDDFFDQAVITPVVGDQKAKIITSFSMFYDLEDPVSFAATVAALIADDGIWGFEQSYMPSMLKSVSYDTICQEHLEYYGLLQIEYILQKAGLIVLDVEFNDVNGGSFSVVAGKPSNIFKVDKEKLDGYRRNETKLLGEGGGAFNKFKQEVVRSKSEVLSFVRAAMARGERIAALGASTKGNVLLQYCGLTEQEIECVGEVNEDKFGKYTPGSFIPIVSEDEALAQDYDYYLILPWHFREFFINNKKFQGRTLVFPLPSLELVKL</sequence>
<organism evidence="3 4">
    <name type="scientific">Dasania phycosphaerae</name>
    <dbReference type="NCBI Taxonomy" id="2950436"/>
    <lineage>
        <taxon>Bacteria</taxon>
        <taxon>Pseudomonadati</taxon>
        <taxon>Pseudomonadota</taxon>
        <taxon>Gammaproteobacteria</taxon>
        <taxon>Cellvibrionales</taxon>
        <taxon>Spongiibacteraceae</taxon>
        <taxon>Dasania</taxon>
    </lineage>
</organism>
<dbReference type="Pfam" id="PF08484">
    <property type="entry name" value="Methyltransf_14"/>
    <property type="match status" value="1"/>
</dbReference>
<proteinExistence type="predicted"/>
<keyword evidence="3" id="KW-0808">Transferase</keyword>
<dbReference type="InterPro" id="IPR038576">
    <property type="entry name" value="Methyltransf_Zn-bd_dom_put_sf"/>
</dbReference>
<dbReference type="EMBL" id="JAPTGG010000001">
    <property type="protein sequence ID" value="MCZ0863800.1"/>
    <property type="molecule type" value="Genomic_DNA"/>
</dbReference>
<dbReference type="InterPro" id="IPR029063">
    <property type="entry name" value="SAM-dependent_MTases_sf"/>
</dbReference>
<accession>A0A9J6RHQ6</accession>
<gene>
    <name evidence="3" type="ORF">O0V09_01225</name>
</gene>
<dbReference type="Proteomes" id="UP001069090">
    <property type="component" value="Unassembled WGS sequence"/>
</dbReference>
<dbReference type="SUPFAM" id="SSF53335">
    <property type="entry name" value="S-adenosyl-L-methionine-dependent methyltransferases"/>
    <property type="match status" value="1"/>
</dbReference>